<sequence>MTLLKSHTLALAILLYLTFLATDGATHTDTISDGIKNELFKNQEDQKETQDYKRSMSFLPMRGRRKDEEKRASSFFGLRGKKDFPNEDKRAMSFFGLRGKKNFANEDKKAMSFFGLRGKKDFANEDKRAMSFFGLRGKKDFANEDKRAMSFFGLRGKRNYDDKRASSFFGLRGKKDGIDDKQENSFFGLKGKPNNLEEKRGMSFFGLRGKKDDYLNQAKHFMDFSLSDYDEYHNGQENQGDVDNYVSNLKEDYLRNQDFSSGSYLTNTLEDQKKRAGAFFGMRGKRNAEKDRNIETKEE</sequence>
<protein>
    <submittedName>
        <fullName evidence="4">Tachykinins-like isoform X2</fullName>
    </submittedName>
</protein>
<proteinExistence type="predicted"/>
<feature type="compositionally biased region" description="Basic and acidic residues" evidence="1">
    <location>
        <begin position="286"/>
        <end position="299"/>
    </location>
</feature>
<feature type="chain" id="PRO_5047279137" evidence="2">
    <location>
        <begin position="25"/>
        <end position="299"/>
    </location>
</feature>
<keyword evidence="2" id="KW-0732">Signal</keyword>
<feature type="region of interest" description="Disordered" evidence="1">
    <location>
        <begin position="280"/>
        <end position="299"/>
    </location>
</feature>
<evidence type="ECO:0000313" key="4">
    <source>
        <dbReference type="RefSeq" id="XP_022250287.1"/>
    </source>
</evidence>
<dbReference type="GeneID" id="111087561"/>
<name>A0ABM1T331_LIMPO</name>
<feature type="signal peptide" evidence="2">
    <location>
        <begin position="1"/>
        <end position="24"/>
    </location>
</feature>
<evidence type="ECO:0000256" key="2">
    <source>
        <dbReference type="SAM" id="SignalP"/>
    </source>
</evidence>
<organism evidence="3 4">
    <name type="scientific">Limulus polyphemus</name>
    <name type="common">Atlantic horseshoe crab</name>
    <dbReference type="NCBI Taxonomy" id="6850"/>
    <lineage>
        <taxon>Eukaryota</taxon>
        <taxon>Metazoa</taxon>
        <taxon>Ecdysozoa</taxon>
        <taxon>Arthropoda</taxon>
        <taxon>Chelicerata</taxon>
        <taxon>Merostomata</taxon>
        <taxon>Xiphosura</taxon>
        <taxon>Limulidae</taxon>
        <taxon>Limulus</taxon>
    </lineage>
</organism>
<reference evidence="4" key="1">
    <citation type="submission" date="2025-08" db="UniProtKB">
        <authorList>
            <consortium name="RefSeq"/>
        </authorList>
    </citation>
    <scope>IDENTIFICATION</scope>
    <source>
        <tissue evidence="4">Muscle</tissue>
    </source>
</reference>
<keyword evidence="3" id="KW-1185">Reference proteome</keyword>
<evidence type="ECO:0000313" key="3">
    <source>
        <dbReference type="Proteomes" id="UP000694941"/>
    </source>
</evidence>
<gene>
    <name evidence="4" type="primary">LOC111087561</name>
</gene>
<dbReference type="RefSeq" id="XP_022250287.1">
    <property type="nucleotide sequence ID" value="XM_022394579.1"/>
</dbReference>
<evidence type="ECO:0000256" key="1">
    <source>
        <dbReference type="SAM" id="MobiDB-lite"/>
    </source>
</evidence>
<accession>A0ABM1T331</accession>
<dbReference type="Proteomes" id="UP000694941">
    <property type="component" value="Unplaced"/>
</dbReference>